<proteinExistence type="predicted"/>
<feature type="compositionally biased region" description="Basic and acidic residues" evidence="1">
    <location>
        <begin position="516"/>
        <end position="528"/>
    </location>
</feature>
<comment type="caution">
    <text evidence="2">The sequence shown here is derived from an EMBL/GenBank/DDBJ whole genome shotgun (WGS) entry which is preliminary data.</text>
</comment>
<dbReference type="Proteomes" id="UP001159363">
    <property type="component" value="Chromosome 7"/>
</dbReference>
<accession>A0ABQ9GZD2</accession>
<sequence length="539" mass="60946">MSGRRRLSSEWRDNLEVSSEDEWRWVMFSDECRACISTDDRLREDTPELHTTQIREEIEPPSNHTHLPFRLFESRRRALWLELVGTGLSPRPFHENSSIDPRLLITTCPKAAVLELIWPSECAAVRSHPPGRCHTAMAPVLRWAKQSLGYTPLIVTSNLSEALLKFCVETVPACRANKRSTKSRETHRSDKRTVFVRTQFNTSGLHASEQIADLQANILRIPELPVMSALEPASFLHWLLHRCEATHFLTEYTCLGYTAVKYFLFPQPTSRGAVGWCATDLGYGSFGFESRPSPAKLSSIKPGDVKKPYTIQFIGTELTKGQWWRNDYGARLPPRRSGSIPGGFTPGFSHVGVMLNDATCRRVFSGYSRFPRPCISAPLHHNVMSGDDGHLRVPDGKPVTRHRIKTARRLKTGLRPKEEYNSPHEVSSRNTKLFSPLGGTRKSMFVLKFDKIDFKRVCTEVAFTIRSEFIRHAPDDSMPIADLQRITKAHEAGRALVTLGSARLGSEQTSELHALLNRDVRSEDERRGAQRGQTPPKTN</sequence>
<evidence type="ECO:0000313" key="3">
    <source>
        <dbReference type="Proteomes" id="UP001159363"/>
    </source>
</evidence>
<protein>
    <submittedName>
        <fullName evidence="2">Uncharacterized protein</fullName>
    </submittedName>
</protein>
<gene>
    <name evidence="2" type="ORF">PR048_021849</name>
</gene>
<name>A0ABQ9GZD2_9NEOP</name>
<keyword evidence="3" id="KW-1185">Reference proteome</keyword>
<evidence type="ECO:0000256" key="1">
    <source>
        <dbReference type="SAM" id="MobiDB-lite"/>
    </source>
</evidence>
<reference evidence="2 3" key="1">
    <citation type="submission" date="2023-02" db="EMBL/GenBank/DDBJ databases">
        <title>LHISI_Scaffold_Assembly.</title>
        <authorList>
            <person name="Stuart O.P."/>
            <person name="Cleave R."/>
            <person name="Magrath M.J.L."/>
            <person name="Mikheyev A.S."/>
        </authorList>
    </citation>
    <scope>NUCLEOTIDE SEQUENCE [LARGE SCALE GENOMIC DNA]</scope>
    <source>
        <strain evidence="2">Daus_M_001</strain>
        <tissue evidence="2">Leg muscle</tissue>
    </source>
</reference>
<evidence type="ECO:0000313" key="2">
    <source>
        <dbReference type="EMBL" id="KAJ8877395.1"/>
    </source>
</evidence>
<dbReference type="EMBL" id="JARBHB010000008">
    <property type="protein sequence ID" value="KAJ8877395.1"/>
    <property type="molecule type" value="Genomic_DNA"/>
</dbReference>
<feature type="region of interest" description="Disordered" evidence="1">
    <location>
        <begin position="510"/>
        <end position="539"/>
    </location>
</feature>
<organism evidence="2 3">
    <name type="scientific">Dryococelus australis</name>
    <dbReference type="NCBI Taxonomy" id="614101"/>
    <lineage>
        <taxon>Eukaryota</taxon>
        <taxon>Metazoa</taxon>
        <taxon>Ecdysozoa</taxon>
        <taxon>Arthropoda</taxon>
        <taxon>Hexapoda</taxon>
        <taxon>Insecta</taxon>
        <taxon>Pterygota</taxon>
        <taxon>Neoptera</taxon>
        <taxon>Polyneoptera</taxon>
        <taxon>Phasmatodea</taxon>
        <taxon>Verophasmatodea</taxon>
        <taxon>Anareolatae</taxon>
        <taxon>Phasmatidae</taxon>
        <taxon>Eurycanthinae</taxon>
        <taxon>Dryococelus</taxon>
    </lineage>
</organism>